<keyword evidence="1" id="KW-0472">Membrane</keyword>
<accession>A0A101EQY5</accession>
<feature type="transmembrane region" description="Helical" evidence="1">
    <location>
        <begin position="16"/>
        <end position="36"/>
    </location>
</feature>
<keyword evidence="1" id="KW-0812">Transmembrane</keyword>
<gene>
    <name evidence="2" type="ORF">XD57_0641</name>
</gene>
<evidence type="ECO:0000313" key="2">
    <source>
        <dbReference type="EMBL" id="KUK23272.1"/>
    </source>
</evidence>
<proteinExistence type="predicted"/>
<dbReference type="RefSeq" id="WP_334099763.1">
    <property type="nucleotide sequence ID" value="NZ_DAITJQ010000001.1"/>
</dbReference>
<dbReference type="PATRIC" id="fig|93930.3.peg.1488"/>
<keyword evidence="1" id="KW-1133">Transmembrane helix</keyword>
<evidence type="ECO:0000256" key="1">
    <source>
        <dbReference type="SAM" id="Phobius"/>
    </source>
</evidence>
<evidence type="ECO:0000313" key="3">
    <source>
        <dbReference type="Proteomes" id="UP000058636"/>
    </source>
</evidence>
<protein>
    <submittedName>
        <fullName evidence="2">Uncharacterized protein</fullName>
    </submittedName>
</protein>
<organism evidence="2 3">
    <name type="scientific">Thermotoga petrophila</name>
    <dbReference type="NCBI Taxonomy" id="93929"/>
    <lineage>
        <taxon>Bacteria</taxon>
        <taxon>Thermotogati</taxon>
        <taxon>Thermotogota</taxon>
        <taxon>Thermotogae</taxon>
        <taxon>Thermotogales</taxon>
        <taxon>Thermotogaceae</taxon>
        <taxon>Thermotoga</taxon>
    </lineage>
</organism>
<name>A0A101EQY5_9THEM</name>
<comment type="caution">
    <text evidence="2">The sequence shown here is derived from an EMBL/GenBank/DDBJ whole genome shotgun (WGS) entry which is preliminary data.</text>
</comment>
<sequence>MFEKYTSFVFKNRKRIFALVLVINILALFGLFRLHFTTEFSILMPQKSHQKEIYDRMNTIFKSGEQLAVMVKMNTDPLSREGLNKVFEIKERLSSIEGVKTVITPVPEKFPSASGSWKQKAWQKRSTKIF</sequence>
<dbReference type="AlphaFoldDB" id="A0A101EQY5"/>
<dbReference type="EMBL" id="LGFG01000036">
    <property type="protein sequence ID" value="KUK23272.1"/>
    <property type="molecule type" value="Genomic_DNA"/>
</dbReference>
<dbReference type="Proteomes" id="UP000058636">
    <property type="component" value="Unassembled WGS sequence"/>
</dbReference>
<reference evidence="2 3" key="1">
    <citation type="journal article" date="2015" name="MBio">
        <title>Genome-Resolved Metagenomic Analysis Reveals Roles for Candidate Phyla and Other Microbial Community Members in Biogeochemical Transformations in Oil Reservoirs.</title>
        <authorList>
            <person name="Hu P."/>
            <person name="Tom L."/>
            <person name="Singh A."/>
            <person name="Thomas B.C."/>
            <person name="Baker B.J."/>
            <person name="Piceno Y.M."/>
            <person name="Andersen G.L."/>
            <person name="Banfield J.F."/>
        </authorList>
    </citation>
    <scope>NUCLEOTIDE SEQUENCE [LARGE SCALE GENOMIC DNA]</scope>
    <source>
        <strain evidence="2">46_26</strain>
    </source>
</reference>